<dbReference type="EMBL" id="JACXVP010000006">
    <property type="protein sequence ID" value="KAG5600135.1"/>
    <property type="molecule type" value="Genomic_DNA"/>
</dbReference>
<dbReference type="OrthoDB" id="1935089at2759"/>
<keyword evidence="2" id="KW-1185">Reference proteome</keyword>
<accession>A0A9J5YK49</accession>
<reference evidence="1 2" key="1">
    <citation type="submission" date="2020-09" db="EMBL/GenBank/DDBJ databases">
        <title>De no assembly of potato wild relative species, Solanum commersonii.</title>
        <authorList>
            <person name="Cho K."/>
        </authorList>
    </citation>
    <scope>NUCLEOTIDE SEQUENCE [LARGE SCALE GENOMIC DNA]</scope>
    <source>
        <strain evidence="1">LZ3.2</strain>
        <tissue evidence="1">Leaf</tissue>
    </source>
</reference>
<comment type="caution">
    <text evidence="1">The sequence shown here is derived from an EMBL/GenBank/DDBJ whole genome shotgun (WGS) entry which is preliminary data.</text>
</comment>
<dbReference type="Proteomes" id="UP000824120">
    <property type="component" value="Chromosome 6"/>
</dbReference>
<evidence type="ECO:0000313" key="1">
    <source>
        <dbReference type="EMBL" id="KAG5600135.1"/>
    </source>
</evidence>
<organism evidence="1 2">
    <name type="scientific">Solanum commersonii</name>
    <name type="common">Commerson's wild potato</name>
    <name type="synonym">Commerson's nightshade</name>
    <dbReference type="NCBI Taxonomy" id="4109"/>
    <lineage>
        <taxon>Eukaryota</taxon>
        <taxon>Viridiplantae</taxon>
        <taxon>Streptophyta</taxon>
        <taxon>Embryophyta</taxon>
        <taxon>Tracheophyta</taxon>
        <taxon>Spermatophyta</taxon>
        <taxon>Magnoliopsida</taxon>
        <taxon>eudicotyledons</taxon>
        <taxon>Gunneridae</taxon>
        <taxon>Pentapetalae</taxon>
        <taxon>asterids</taxon>
        <taxon>lamiids</taxon>
        <taxon>Solanales</taxon>
        <taxon>Solanaceae</taxon>
        <taxon>Solanoideae</taxon>
        <taxon>Solaneae</taxon>
        <taxon>Solanum</taxon>
    </lineage>
</organism>
<protein>
    <submittedName>
        <fullName evidence="1">Uncharacterized protein</fullName>
    </submittedName>
</protein>
<dbReference type="AlphaFoldDB" id="A0A9J5YK49"/>
<evidence type="ECO:0000313" key="2">
    <source>
        <dbReference type="Proteomes" id="UP000824120"/>
    </source>
</evidence>
<dbReference type="PANTHER" id="PTHR33710:SF23">
    <property type="entry name" value="NON-LTR RETROELEMENT REVERSE TRANSCRIPTASE"/>
    <property type="match status" value="1"/>
</dbReference>
<dbReference type="PANTHER" id="PTHR33710">
    <property type="entry name" value="BNAC02G09200D PROTEIN"/>
    <property type="match status" value="1"/>
</dbReference>
<proteinExistence type="predicted"/>
<gene>
    <name evidence="1" type="ORF">H5410_031505</name>
</gene>
<name>A0A9J5YK49_SOLCO</name>
<sequence>MFIWWNGRVEKECIFTRLDKILVNQEFIDLYLSNEVHHLVRQGGTRHQTFLIPKFWTKHKGFDEVVKQHWRMNIQGSPFIFFHGKLKNIKKAFEARNPTNPTNKCELSKAEAKLRKYPEYWRQKTGMKRFKEEDSNTKFFHSYIRGRRKKLHLSRIKNIRRNEVITNEQMRETTI</sequence>